<name>A0A212JF32_9BACT</name>
<feature type="domain" description="RagB/SusD" evidence="7">
    <location>
        <begin position="368"/>
        <end position="539"/>
    </location>
</feature>
<reference evidence="8" key="1">
    <citation type="submission" date="2016-04" db="EMBL/GenBank/DDBJ databases">
        <authorList>
            <person name="Evans L.H."/>
            <person name="Alamgir A."/>
            <person name="Owens N."/>
            <person name="Weber N.D."/>
            <person name="Virtaneva K."/>
            <person name="Barbian K."/>
            <person name="Babar A."/>
            <person name="Rosenke K."/>
        </authorList>
    </citation>
    <scope>NUCLEOTIDE SEQUENCE</scope>
    <source>
        <strain evidence="8">86-1</strain>
    </source>
</reference>
<evidence type="ECO:0000256" key="4">
    <source>
        <dbReference type="ARBA" id="ARBA00023136"/>
    </source>
</evidence>
<dbReference type="Gene3D" id="1.25.40.390">
    <property type="match status" value="1"/>
</dbReference>
<dbReference type="SUPFAM" id="SSF48452">
    <property type="entry name" value="TPR-like"/>
    <property type="match status" value="1"/>
</dbReference>
<dbReference type="EMBL" id="FLUM01000001">
    <property type="protein sequence ID" value="SBV98036.1"/>
    <property type="molecule type" value="Genomic_DNA"/>
</dbReference>
<gene>
    <name evidence="8" type="ORF">KL86DYS1_12065</name>
</gene>
<dbReference type="GO" id="GO:0009279">
    <property type="term" value="C:cell outer membrane"/>
    <property type="evidence" value="ECO:0007669"/>
    <property type="project" value="UniProtKB-SubCell"/>
</dbReference>
<keyword evidence="5" id="KW-0998">Cell outer membrane</keyword>
<dbReference type="Pfam" id="PF07980">
    <property type="entry name" value="SusD_RagB"/>
    <property type="match status" value="1"/>
</dbReference>
<feature type="signal peptide" evidence="6">
    <location>
        <begin position="1"/>
        <end position="38"/>
    </location>
</feature>
<evidence type="ECO:0000256" key="3">
    <source>
        <dbReference type="ARBA" id="ARBA00022729"/>
    </source>
</evidence>
<evidence type="ECO:0000256" key="1">
    <source>
        <dbReference type="ARBA" id="ARBA00004442"/>
    </source>
</evidence>
<sequence length="540" mass="61131">MKTITNMKHIFSKKSKYTMQRICTWGLGALLLALPSCGEDFLTVYPTNQVAAGAPATKDVIEQMLTSSYQILLMDNYANGSIASVTIFGDFRSDDIYKGGGDATDQPPYYYMSQYKSTSVDIPTGWWSIYYTGLQRCNSTLQACDNAISGSAAEINRLRAETRTLRAYYVHLLWKAWGNIPYYEVPLAPPYLAPQLSADDVYQKIIADLDAAINTEELPMNTTGANASRINKAMAMMTKARVVMYQKDQTKYAQVLEDMKKIIGSGEFDLIKKSPDAKLTDNPIEWMFLREGEFCKESIFESNQLSEGKTWGNSWVGYGTYLPRVISARSLKDSKGTFAFGWGWCPVQPDAYAIFNESGDYRKDASVIQWPSGTYEPGYQNTGLFLRKYTARVGYNQNTTGDADLNFDNNTRIYRLAETYLNAAELSFYAGGEGAAKPYLDAIRDRAFGDVNHRIPATLNNIKLERRRELFGEGNRFWDLVRWGSDEKGRDIKTVLSVTDDTYKMNRTWDDTKKYLPLPKNEIDVTKGTEFEIKQNPGWE</sequence>
<comment type="similarity">
    <text evidence="2">Belongs to the SusD family.</text>
</comment>
<dbReference type="CDD" id="cd08977">
    <property type="entry name" value="SusD"/>
    <property type="match status" value="1"/>
</dbReference>
<evidence type="ECO:0000256" key="2">
    <source>
        <dbReference type="ARBA" id="ARBA00006275"/>
    </source>
</evidence>
<comment type="subcellular location">
    <subcellularLocation>
        <location evidence="1">Cell outer membrane</location>
    </subcellularLocation>
</comment>
<keyword evidence="4" id="KW-0472">Membrane</keyword>
<protein>
    <recommendedName>
        <fullName evidence="7">RagB/SusD domain-containing protein</fullName>
    </recommendedName>
</protein>
<accession>A0A212JF32</accession>
<dbReference type="InterPro" id="IPR012944">
    <property type="entry name" value="SusD_RagB_dom"/>
</dbReference>
<keyword evidence="3 6" id="KW-0732">Signal</keyword>
<evidence type="ECO:0000256" key="5">
    <source>
        <dbReference type="ARBA" id="ARBA00023237"/>
    </source>
</evidence>
<dbReference type="InterPro" id="IPR041662">
    <property type="entry name" value="SusD-like_2"/>
</dbReference>
<dbReference type="AlphaFoldDB" id="A0A212JF32"/>
<dbReference type="InterPro" id="IPR011990">
    <property type="entry name" value="TPR-like_helical_dom_sf"/>
</dbReference>
<evidence type="ECO:0000259" key="7">
    <source>
        <dbReference type="Pfam" id="PF07980"/>
    </source>
</evidence>
<evidence type="ECO:0000256" key="6">
    <source>
        <dbReference type="SAM" id="SignalP"/>
    </source>
</evidence>
<evidence type="ECO:0000313" key="8">
    <source>
        <dbReference type="EMBL" id="SBV98036.1"/>
    </source>
</evidence>
<organism evidence="8">
    <name type="scientific">uncultured Dysgonomonas sp</name>
    <dbReference type="NCBI Taxonomy" id="206096"/>
    <lineage>
        <taxon>Bacteria</taxon>
        <taxon>Pseudomonadati</taxon>
        <taxon>Bacteroidota</taxon>
        <taxon>Bacteroidia</taxon>
        <taxon>Bacteroidales</taxon>
        <taxon>Dysgonomonadaceae</taxon>
        <taxon>Dysgonomonas</taxon>
        <taxon>environmental samples</taxon>
    </lineage>
</organism>
<feature type="chain" id="PRO_5013210895" description="RagB/SusD domain-containing protein" evidence="6">
    <location>
        <begin position="39"/>
        <end position="540"/>
    </location>
</feature>
<dbReference type="Pfam" id="PF12771">
    <property type="entry name" value="SusD-like_2"/>
    <property type="match status" value="1"/>
</dbReference>
<proteinExistence type="inferred from homology"/>